<comment type="subunit">
    <text evidence="8">Component of the Mediator complex.</text>
</comment>
<keyword evidence="5 8" id="KW-0804">Transcription</keyword>
<evidence type="ECO:0000313" key="11">
    <source>
        <dbReference type="Proteomes" id="UP000053317"/>
    </source>
</evidence>
<evidence type="ECO:0000256" key="9">
    <source>
        <dbReference type="SAM" id="MobiDB-lite"/>
    </source>
</evidence>
<accession>A0A0G2GKZ5</accession>
<dbReference type="InterPro" id="IPR019313">
    <property type="entry name" value="Mediator_Med17"/>
</dbReference>
<evidence type="ECO:0000256" key="6">
    <source>
        <dbReference type="ARBA" id="ARBA00023242"/>
    </source>
</evidence>
<dbReference type="Pfam" id="PF10156">
    <property type="entry name" value="Med17"/>
    <property type="match status" value="1"/>
</dbReference>
<feature type="region of interest" description="Disordered" evidence="9">
    <location>
        <begin position="1"/>
        <end position="26"/>
    </location>
</feature>
<evidence type="ECO:0000313" key="10">
    <source>
        <dbReference type="EMBL" id="KKY17575.1"/>
    </source>
</evidence>
<proteinExistence type="inferred from homology"/>
<dbReference type="GO" id="GO:0016592">
    <property type="term" value="C:mediator complex"/>
    <property type="evidence" value="ECO:0007669"/>
    <property type="project" value="InterPro"/>
</dbReference>
<dbReference type="Gene3D" id="6.10.250.2620">
    <property type="match status" value="1"/>
</dbReference>
<sequence>MPTADEDVEFQDVDGEGAMDESPDDREKRLENLYKGREEILRQIDTARNDAYSALDFVSLLLTKHNSRQAEASMSPFLKQNIPLGTLEPQKGRFAGPSAAEKRKIELVSAGWKVESLGSSAEHLLGAASRLQKEAARESKYWEQVSRIRAKGWAVSRVPQERHTLGVRFGFPEASLSFRNKGFAALRSKDDGDLYLDRGAYTSKHRSVKVTILENGREIGASSVPADTSVKSEAIEDEILQARNSLFEEELFHEANREATSSASLEFVTDRNLISFALKGGTEVQIRLVKLTQDVVEPATQWPSNDLAEGIALSLRILLSHAHRKNHERRTRPPPPLTTKQRPVPEYPLLRPVFAFLQHRENVQDLDKWITEQLKTLSAAGFVVSSTVKPFEGTELPSDIGKDSQTTVTAWIDSLTARLESSINIQLPSSRILDVKIRSLLSPPILGTEFTISEVLWQSVRLPASRQPAVADCKNSLSQTILQDVVSAIESVVLPLSHTGSTTRDTSTLRWVSERPFSSNFGARVGLSSNKSQLQLQFSPSAFLLRYVLISADGRSPQSYTYVWTKDGQIMKETGGKREAIEHTSWKEIVEESLTFLEKLL</sequence>
<dbReference type="AlphaFoldDB" id="A0A0G2GKZ5"/>
<dbReference type="GO" id="GO:0003712">
    <property type="term" value="F:transcription coregulator activity"/>
    <property type="evidence" value="ECO:0007669"/>
    <property type="project" value="InterPro"/>
</dbReference>
<dbReference type="GO" id="GO:0006357">
    <property type="term" value="P:regulation of transcription by RNA polymerase II"/>
    <property type="evidence" value="ECO:0007669"/>
    <property type="project" value="InterPro"/>
</dbReference>
<feature type="compositionally biased region" description="Acidic residues" evidence="9">
    <location>
        <begin position="1"/>
        <end position="24"/>
    </location>
</feature>
<organism evidence="10 11">
    <name type="scientific">Phaeomoniella chlamydospora</name>
    <name type="common">Phaeoacremonium chlamydosporum</name>
    <dbReference type="NCBI Taxonomy" id="158046"/>
    <lineage>
        <taxon>Eukaryota</taxon>
        <taxon>Fungi</taxon>
        <taxon>Dikarya</taxon>
        <taxon>Ascomycota</taxon>
        <taxon>Pezizomycotina</taxon>
        <taxon>Eurotiomycetes</taxon>
        <taxon>Chaetothyriomycetidae</taxon>
        <taxon>Phaeomoniellales</taxon>
        <taxon>Phaeomoniellaceae</taxon>
        <taxon>Phaeomoniella</taxon>
    </lineage>
</organism>
<keyword evidence="4 8" id="KW-0805">Transcription regulation</keyword>
<keyword evidence="11" id="KW-1185">Reference proteome</keyword>
<evidence type="ECO:0000256" key="2">
    <source>
        <dbReference type="ARBA" id="ARBA00005635"/>
    </source>
</evidence>
<keyword evidence="6 8" id="KW-0539">Nucleus</keyword>
<comment type="caution">
    <text evidence="10">The sequence shown here is derived from an EMBL/GenBank/DDBJ whole genome shotgun (WGS) entry which is preliminary data.</text>
</comment>
<evidence type="ECO:0000256" key="7">
    <source>
        <dbReference type="ARBA" id="ARBA00032014"/>
    </source>
</evidence>
<protein>
    <recommendedName>
        <fullName evidence="3 8">Mediator of RNA polymerase II transcription subunit 17</fullName>
    </recommendedName>
    <alternativeName>
        <fullName evidence="7 8">Mediator complex subunit 17</fullName>
    </alternativeName>
</protein>
<evidence type="ECO:0000256" key="3">
    <source>
        <dbReference type="ARBA" id="ARBA00019610"/>
    </source>
</evidence>
<name>A0A0G2GKZ5_PHACM</name>
<comment type="subcellular location">
    <subcellularLocation>
        <location evidence="1 8">Nucleus</location>
    </subcellularLocation>
</comment>
<dbReference type="PANTHER" id="PTHR13114:SF7">
    <property type="entry name" value="MEDIATOR OF RNA POLYMERASE II TRANSCRIPTION SUBUNIT 17"/>
    <property type="match status" value="1"/>
</dbReference>
<comment type="similarity">
    <text evidence="2 8">Belongs to the Mediator complex subunit 17 family.</text>
</comment>
<dbReference type="Proteomes" id="UP000053317">
    <property type="component" value="Unassembled WGS sequence"/>
</dbReference>
<dbReference type="EMBL" id="LCWF01000140">
    <property type="protein sequence ID" value="KKY17575.1"/>
    <property type="molecule type" value="Genomic_DNA"/>
</dbReference>
<evidence type="ECO:0000256" key="8">
    <source>
        <dbReference type="RuleBase" id="RU364140"/>
    </source>
</evidence>
<keyword evidence="8" id="KW-0010">Activator</keyword>
<dbReference type="PANTHER" id="PTHR13114">
    <property type="entry name" value="MEDIATOR OF RNA POLYMERASE II TRANSCRIPTION SUBUNIT 17"/>
    <property type="match status" value="1"/>
</dbReference>
<evidence type="ECO:0000256" key="5">
    <source>
        <dbReference type="ARBA" id="ARBA00023163"/>
    </source>
</evidence>
<evidence type="ECO:0000256" key="4">
    <source>
        <dbReference type="ARBA" id="ARBA00023015"/>
    </source>
</evidence>
<dbReference type="GO" id="GO:0070847">
    <property type="term" value="C:core mediator complex"/>
    <property type="evidence" value="ECO:0007669"/>
    <property type="project" value="TreeGrafter"/>
</dbReference>
<dbReference type="OrthoDB" id="5319830at2759"/>
<gene>
    <name evidence="8" type="primary">MED17</name>
    <name evidence="10" type="ORF">UCRPC4_g05476</name>
</gene>
<evidence type="ECO:0000256" key="1">
    <source>
        <dbReference type="ARBA" id="ARBA00004123"/>
    </source>
</evidence>
<reference evidence="10 11" key="1">
    <citation type="submission" date="2015-05" db="EMBL/GenBank/DDBJ databases">
        <title>Distinctive expansion of gene families associated with plant cell wall degradation and secondary metabolism in the genomes of grapevine trunk pathogens.</title>
        <authorList>
            <person name="Lawrence D.P."/>
            <person name="Travadon R."/>
            <person name="Rolshausen P.E."/>
            <person name="Baumgartner K."/>
        </authorList>
    </citation>
    <scope>NUCLEOTIDE SEQUENCE [LARGE SCALE GENOMIC DNA]</scope>
    <source>
        <strain evidence="10">UCRPC4</strain>
    </source>
</reference>
<comment type="function">
    <text evidence="8">Component of the Mediator complex, a coactivator involved in the regulated transcription of nearly all RNA polymerase II-dependent genes. Mediator functions as a bridge to convey information from gene-specific regulatory proteins to the basal RNA polymerase II transcription machinery. Mediator is recruited to promoters by direct interactions with regulatory proteins and serves as a scaffold for the assembly of a functional preinitiation complex with RNA polymerase II and the general transcription factors.</text>
</comment>
<reference evidence="10 11" key="2">
    <citation type="submission" date="2015-05" db="EMBL/GenBank/DDBJ databases">
        <authorList>
            <person name="Morales-Cruz A."/>
            <person name="Amrine K.C."/>
            <person name="Cantu D."/>
        </authorList>
    </citation>
    <scope>NUCLEOTIDE SEQUENCE [LARGE SCALE GENOMIC DNA]</scope>
    <source>
        <strain evidence="10">UCRPC4</strain>
    </source>
</reference>
<feature type="region of interest" description="Disordered" evidence="9">
    <location>
        <begin position="324"/>
        <end position="343"/>
    </location>
</feature>